<keyword evidence="2" id="KW-0067">ATP-binding</keyword>
<dbReference type="InterPro" id="IPR009057">
    <property type="entry name" value="Homeodomain-like_sf"/>
</dbReference>
<evidence type="ECO:0000313" key="6">
    <source>
        <dbReference type="EMBL" id="SMF97057.1"/>
    </source>
</evidence>
<dbReference type="InterPro" id="IPR002197">
    <property type="entry name" value="HTH_Fis"/>
</dbReference>
<dbReference type="Pfam" id="PF25601">
    <property type="entry name" value="AAA_lid_14"/>
    <property type="match status" value="1"/>
</dbReference>
<dbReference type="RefSeq" id="WP_085215880.1">
    <property type="nucleotide sequence ID" value="NZ_FXAM01000001.1"/>
</dbReference>
<keyword evidence="3" id="KW-0805">Transcription regulation</keyword>
<dbReference type="Pfam" id="PF02954">
    <property type="entry name" value="HTH_8"/>
    <property type="match status" value="1"/>
</dbReference>
<dbReference type="Pfam" id="PF00158">
    <property type="entry name" value="Sigma54_activat"/>
    <property type="match status" value="1"/>
</dbReference>
<proteinExistence type="predicted"/>
<name>A0A1Y6D325_9GAMM</name>
<dbReference type="PANTHER" id="PTHR32071">
    <property type="entry name" value="TRANSCRIPTIONAL REGULATORY PROTEIN"/>
    <property type="match status" value="1"/>
</dbReference>
<evidence type="ECO:0000256" key="3">
    <source>
        <dbReference type="ARBA" id="ARBA00023015"/>
    </source>
</evidence>
<gene>
    <name evidence="6" type="ORF">SAMN02949497_4473</name>
</gene>
<dbReference type="SMART" id="SM00382">
    <property type="entry name" value="AAA"/>
    <property type="match status" value="1"/>
</dbReference>
<dbReference type="STRING" id="1760988.SAMN02949497_4473"/>
<dbReference type="SUPFAM" id="SSF52540">
    <property type="entry name" value="P-loop containing nucleoside triphosphate hydrolases"/>
    <property type="match status" value="1"/>
</dbReference>
<organism evidence="6 7">
    <name type="scientific">Methylomagnum ishizawai</name>
    <dbReference type="NCBI Taxonomy" id="1760988"/>
    <lineage>
        <taxon>Bacteria</taxon>
        <taxon>Pseudomonadati</taxon>
        <taxon>Pseudomonadota</taxon>
        <taxon>Gammaproteobacteria</taxon>
        <taxon>Methylococcales</taxon>
        <taxon>Methylococcaceae</taxon>
        <taxon>Methylomagnum</taxon>
    </lineage>
</organism>
<reference evidence="6 7" key="1">
    <citation type="submission" date="2016-12" db="EMBL/GenBank/DDBJ databases">
        <authorList>
            <person name="Song W.-J."/>
            <person name="Kurnit D.M."/>
        </authorList>
    </citation>
    <scope>NUCLEOTIDE SEQUENCE [LARGE SCALE GENOMIC DNA]</scope>
    <source>
        <strain evidence="6 7">175</strain>
    </source>
</reference>
<dbReference type="InterPro" id="IPR058031">
    <property type="entry name" value="AAA_lid_NorR"/>
</dbReference>
<dbReference type="GO" id="GO:0006355">
    <property type="term" value="P:regulation of DNA-templated transcription"/>
    <property type="evidence" value="ECO:0007669"/>
    <property type="project" value="InterPro"/>
</dbReference>
<dbReference type="InterPro" id="IPR002078">
    <property type="entry name" value="Sigma_54_int"/>
</dbReference>
<accession>A0A1Y6D325</accession>
<protein>
    <submittedName>
        <fullName evidence="6">Two-component system, NtrC family, response regulator AtoC</fullName>
    </submittedName>
</protein>
<dbReference type="InterPro" id="IPR003593">
    <property type="entry name" value="AAA+_ATPase"/>
</dbReference>
<feature type="domain" description="Sigma-54 factor interaction" evidence="5">
    <location>
        <begin position="139"/>
        <end position="368"/>
    </location>
</feature>
<evidence type="ECO:0000313" key="7">
    <source>
        <dbReference type="Proteomes" id="UP000192923"/>
    </source>
</evidence>
<dbReference type="GO" id="GO:0043565">
    <property type="term" value="F:sequence-specific DNA binding"/>
    <property type="evidence" value="ECO:0007669"/>
    <property type="project" value="InterPro"/>
</dbReference>
<dbReference type="Gene3D" id="1.10.10.60">
    <property type="entry name" value="Homeodomain-like"/>
    <property type="match status" value="1"/>
</dbReference>
<dbReference type="PRINTS" id="PR01590">
    <property type="entry name" value="HTHFIS"/>
</dbReference>
<dbReference type="CDD" id="cd00009">
    <property type="entry name" value="AAA"/>
    <property type="match status" value="1"/>
</dbReference>
<dbReference type="AlphaFoldDB" id="A0A1Y6D325"/>
<dbReference type="EMBL" id="FXAM01000001">
    <property type="protein sequence ID" value="SMF97057.1"/>
    <property type="molecule type" value="Genomic_DNA"/>
</dbReference>
<dbReference type="SUPFAM" id="SSF52172">
    <property type="entry name" value="CheY-like"/>
    <property type="match status" value="1"/>
</dbReference>
<dbReference type="Gene3D" id="1.10.8.60">
    <property type="match status" value="1"/>
</dbReference>
<evidence type="ECO:0000256" key="4">
    <source>
        <dbReference type="ARBA" id="ARBA00023163"/>
    </source>
</evidence>
<dbReference type="OrthoDB" id="9804019at2"/>
<dbReference type="Gene3D" id="3.40.50.300">
    <property type="entry name" value="P-loop containing nucleotide triphosphate hydrolases"/>
    <property type="match status" value="1"/>
</dbReference>
<keyword evidence="7" id="KW-1185">Reference proteome</keyword>
<evidence type="ECO:0000259" key="5">
    <source>
        <dbReference type="PROSITE" id="PS50045"/>
    </source>
</evidence>
<evidence type="ECO:0000256" key="2">
    <source>
        <dbReference type="ARBA" id="ARBA00022840"/>
    </source>
</evidence>
<dbReference type="PROSITE" id="PS50045">
    <property type="entry name" value="SIGMA54_INTERACT_4"/>
    <property type="match status" value="1"/>
</dbReference>
<dbReference type="InterPro" id="IPR027417">
    <property type="entry name" value="P-loop_NTPase"/>
</dbReference>
<dbReference type="InterPro" id="IPR011006">
    <property type="entry name" value="CheY-like_superfamily"/>
</dbReference>
<dbReference type="GO" id="GO:0005524">
    <property type="term" value="F:ATP binding"/>
    <property type="evidence" value="ECO:0007669"/>
    <property type="project" value="UniProtKB-KW"/>
</dbReference>
<evidence type="ECO:0000256" key="1">
    <source>
        <dbReference type="ARBA" id="ARBA00022741"/>
    </source>
</evidence>
<keyword evidence="1" id="KW-0547">Nucleotide-binding</keyword>
<keyword evidence="4" id="KW-0804">Transcription</keyword>
<dbReference type="Proteomes" id="UP000192923">
    <property type="component" value="Unassembled WGS sequence"/>
</dbReference>
<sequence>MDADKDRGFAILGNLDTALTEALGERLLEMDLEIRPVRHATEFHSLATQPGGRIAVLGGGHGSDPDALDWLDGRVDARLPLVLVDASDSKERAVRALRLGFKDYLAWPSPIAPLCAAVIDHIEQGHAPIRMLPRDMPSILTSNPDMLARAEYARRIAGHDCHTFITGEPGTGKELFAELIHGASQRRAGPLIRFNGTTLPGHLLEGELFGYERGAFEGAIRPFPGRLALADGGTLFLEEPGELPAAIQAELVRVLEIHAVIPLGGDRPRRVDLRVIAASRQPLDTLARSGKLHPGLLSRLNAATIELPPLRERTEDIPLLFRHFLHLHATEWRHAAPGVDPSVLEALMAYDWPDNVRELREAVAVALQTCQGPRLLPQHLPKTLRQSAPQSTGERARLLAALAAAGGNKSEAAARLNCSRMTLYRRMRKLGVDLRSHPGPKA</sequence>
<dbReference type="SUPFAM" id="SSF46689">
    <property type="entry name" value="Homeodomain-like"/>
    <property type="match status" value="1"/>
</dbReference>